<dbReference type="SUPFAM" id="SSF48452">
    <property type="entry name" value="TPR-like"/>
    <property type="match status" value="1"/>
</dbReference>
<evidence type="ECO:0000313" key="2">
    <source>
        <dbReference type="EMBL" id="MBF9222610.1"/>
    </source>
</evidence>
<feature type="chain" id="PRO_5046508657" description="Tetratricopeptide repeat protein" evidence="1">
    <location>
        <begin position="26"/>
        <end position="261"/>
    </location>
</feature>
<feature type="signal peptide" evidence="1">
    <location>
        <begin position="1"/>
        <end position="25"/>
    </location>
</feature>
<protein>
    <recommendedName>
        <fullName evidence="4">Tetratricopeptide repeat protein</fullName>
    </recommendedName>
</protein>
<keyword evidence="1" id="KW-0732">Signal</keyword>
<reference evidence="2 3" key="1">
    <citation type="submission" date="2020-11" db="EMBL/GenBank/DDBJ databases">
        <authorList>
            <person name="Kim M.K."/>
        </authorList>
    </citation>
    <scope>NUCLEOTIDE SEQUENCE [LARGE SCALE GENOMIC DNA]</scope>
    <source>
        <strain evidence="2 3">BT662</strain>
    </source>
</reference>
<dbReference type="Gene3D" id="1.25.40.10">
    <property type="entry name" value="Tetratricopeptide repeat domain"/>
    <property type="match status" value="1"/>
</dbReference>
<name>A0ABS0I6K3_9BACT</name>
<evidence type="ECO:0008006" key="4">
    <source>
        <dbReference type="Google" id="ProtNLM"/>
    </source>
</evidence>
<keyword evidence="3" id="KW-1185">Reference proteome</keyword>
<organism evidence="2 3">
    <name type="scientific">Hymenobacter ruricola</name>
    <dbReference type="NCBI Taxonomy" id="2791023"/>
    <lineage>
        <taxon>Bacteria</taxon>
        <taxon>Pseudomonadati</taxon>
        <taxon>Bacteroidota</taxon>
        <taxon>Cytophagia</taxon>
        <taxon>Cytophagales</taxon>
        <taxon>Hymenobacteraceae</taxon>
        <taxon>Hymenobacter</taxon>
    </lineage>
</organism>
<dbReference type="RefSeq" id="WP_196294058.1">
    <property type="nucleotide sequence ID" value="NZ_JADQDM010000008.1"/>
</dbReference>
<gene>
    <name evidence="2" type="ORF">I2H31_16010</name>
</gene>
<dbReference type="Proteomes" id="UP000618931">
    <property type="component" value="Unassembled WGS sequence"/>
</dbReference>
<comment type="caution">
    <text evidence="2">The sequence shown here is derived from an EMBL/GenBank/DDBJ whole genome shotgun (WGS) entry which is preliminary data.</text>
</comment>
<sequence length="261" mass="29057">MRAFYSCIGAAATLLLGLLSPTAVAAQYYHRTPDAVLPVRKNSVFFTHVDVVEQLPRGASIAKGQQIATLQPEPAVQSEGYDLVLAGAKKAYDEGFFPQAAAALEDAVAHEPNNPFLLYHYARALYKTDETKPRSYAVYQRLMATLAKQGGENDSVVVVDLWFPEAYWKLGTLQLDRAEWASAVDNISRGLLGLDQLGALPTSPIHEEALSYLTECFYHLHDARLCRYYGNRTLQLFPQNKYVQPYLTHLPPAATPKVKRK</sequence>
<dbReference type="EMBL" id="JADQDM010000008">
    <property type="protein sequence ID" value="MBF9222610.1"/>
    <property type="molecule type" value="Genomic_DNA"/>
</dbReference>
<evidence type="ECO:0000256" key="1">
    <source>
        <dbReference type="SAM" id="SignalP"/>
    </source>
</evidence>
<accession>A0ABS0I6K3</accession>
<evidence type="ECO:0000313" key="3">
    <source>
        <dbReference type="Proteomes" id="UP000618931"/>
    </source>
</evidence>
<dbReference type="InterPro" id="IPR011990">
    <property type="entry name" value="TPR-like_helical_dom_sf"/>
</dbReference>
<proteinExistence type="predicted"/>